<feature type="non-terminal residue" evidence="2">
    <location>
        <position position="140"/>
    </location>
</feature>
<dbReference type="AlphaFoldDB" id="A0A7J6QYT5"/>
<gene>
    <name evidence="3" type="ORF">FOZ62_015040</name>
    <name evidence="2" type="ORF">FOZ63_014130</name>
</gene>
<evidence type="ECO:0000313" key="4">
    <source>
        <dbReference type="Proteomes" id="UP000553632"/>
    </source>
</evidence>
<dbReference type="Proteomes" id="UP000574390">
    <property type="component" value="Unassembled WGS sequence"/>
</dbReference>
<dbReference type="Proteomes" id="UP000553632">
    <property type="component" value="Unassembled WGS sequence"/>
</dbReference>
<feature type="signal peptide" evidence="1">
    <location>
        <begin position="1"/>
        <end position="32"/>
    </location>
</feature>
<dbReference type="EMBL" id="JABANO010029404">
    <property type="protein sequence ID" value="KAF4713584.1"/>
    <property type="molecule type" value="Genomic_DNA"/>
</dbReference>
<organism evidence="2 4">
    <name type="scientific">Perkinsus olseni</name>
    <name type="common">Perkinsus atlanticus</name>
    <dbReference type="NCBI Taxonomy" id="32597"/>
    <lineage>
        <taxon>Eukaryota</taxon>
        <taxon>Sar</taxon>
        <taxon>Alveolata</taxon>
        <taxon>Perkinsozoa</taxon>
        <taxon>Perkinsea</taxon>
        <taxon>Perkinsida</taxon>
        <taxon>Perkinsidae</taxon>
        <taxon>Perkinsus</taxon>
    </lineage>
</organism>
<comment type="caution">
    <text evidence="2">The sequence shown here is derived from an EMBL/GenBank/DDBJ whole genome shotgun (WGS) entry which is preliminary data.</text>
</comment>
<name>A0A7J6QYT5_PEROL</name>
<proteinExistence type="predicted"/>
<evidence type="ECO:0000313" key="2">
    <source>
        <dbReference type="EMBL" id="KAF4713584.1"/>
    </source>
</evidence>
<keyword evidence="1" id="KW-0732">Signal</keyword>
<sequence>MFRSLSVTFSMPITPASLHPLLLLASVHQVHSVLDSTVSPVQGSHYRYSDSVWEILYTPFSDGRVDIRSTCKNHNPPSEYKITVNMVAVDDDSGFFNVLPDTYAAYRLDFDDAELVSAFDDFWSNLYLNCDMELGGFEFA</sequence>
<keyword evidence="4" id="KW-1185">Reference proteome</keyword>
<accession>A0A7J6QYT5</accession>
<reference evidence="4 5" key="1">
    <citation type="submission" date="2020-04" db="EMBL/GenBank/DDBJ databases">
        <title>Perkinsus olseni comparative genomics.</title>
        <authorList>
            <person name="Bogema D.R."/>
        </authorList>
    </citation>
    <scope>NUCLEOTIDE SEQUENCE [LARGE SCALE GENOMIC DNA]</scope>
    <source>
        <strain evidence="3">ATCC PRA-205</strain>
        <strain evidence="2 4">ATCC PRA-207</strain>
    </source>
</reference>
<evidence type="ECO:0000313" key="3">
    <source>
        <dbReference type="EMBL" id="KAF4716538.1"/>
    </source>
</evidence>
<dbReference type="EMBL" id="JABANM010024251">
    <property type="protein sequence ID" value="KAF4716538.1"/>
    <property type="molecule type" value="Genomic_DNA"/>
</dbReference>
<evidence type="ECO:0000313" key="5">
    <source>
        <dbReference type="Proteomes" id="UP000574390"/>
    </source>
</evidence>
<protein>
    <submittedName>
        <fullName evidence="2">Uncharacterized protein</fullName>
    </submittedName>
</protein>
<evidence type="ECO:0000256" key="1">
    <source>
        <dbReference type="SAM" id="SignalP"/>
    </source>
</evidence>
<feature type="chain" id="PRO_5036205672" evidence="1">
    <location>
        <begin position="33"/>
        <end position="140"/>
    </location>
</feature>